<dbReference type="Gene3D" id="2.30.40.10">
    <property type="entry name" value="Urease, subunit C, domain 1"/>
    <property type="match status" value="1"/>
</dbReference>
<accession>A0A6G4VG79</accession>
<dbReference type="InterPro" id="IPR013108">
    <property type="entry name" value="Amidohydro_3"/>
</dbReference>
<evidence type="ECO:0000313" key="2">
    <source>
        <dbReference type="EMBL" id="NGO13152.1"/>
    </source>
</evidence>
<dbReference type="Pfam" id="PF07969">
    <property type="entry name" value="Amidohydro_3"/>
    <property type="match status" value="1"/>
</dbReference>
<feature type="domain" description="Amidohydrolase 3" evidence="1">
    <location>
        <begin position="55"/>
        <end position="500"/>
    </location>
</feature>
<dbReference type="SUPFAM" id="SSF51556">
    <property type="entry name" value="Metallo-dependent hydrolases"/>
    <property type="match status" value="1"/>
</dbReference>
<dbReference type="CDD" id="cd01297">
    <property type="entry name" value="D-aminoacylase"/>
    <property type="match status" value="1"/>
</dbReference>
<keyword evidence="3" id="KW-1185">Reference proteome</keyword>
<comment type="caution">
    <text evidence="2">The sequence shown here is derived from an EMBL/GenBank/DDBJ whole genome shotgun (WGS) entry which is preliminary data.</text>
</comment>
<name>A0A6G4VG79_9ACTN</name>
<protein>
    <submittedName>
        <fullName evidence="2">D-aminoacylase</fullName>
    </submittedName>
</protein>
<evidence type="ECO:0000259" key="1">
    <source>
        <dbReference type="Pfam" id="PF07969"/>
    </source>
</evidence>
<dbReference type="InterPro" id="IPR011059">
    <property type="entry name" value="Metal-dep_hydrolase_composite"/>
</dbReference>
<dbReference type="PANTHER" id="PTHR11647:SF1">
    <property type="entry name" value="COLLAPSIN RESPONSE MEDIATOR PROTEIN"/>
    <property type="match status" value="1"/>
</dbReference>
<dbReference type="EMBL" id="JAAKZY010000173">
    <property type="protein sequence ID" value="NGO13152.1"/>
    <property type="molecule type" value="Genomic_DNA"/>
</dbReference>
<dbReference type="InterPro" id="IPR023100">
    <property type="entry name" value="D-aminoacylase_insert_dom_sf"/>
</dbReference>
<dbReference type="Gene3D" id="3.20.20.140">
    <property type="entry name" value="Metal-dependent hydrolases"/>
    <property type="match status" value="1"/>
</dbReference>
<dbReference type="SUPFAM" id="SSF51338">
    <property type="entry name" value="Composite domain of metallo-dependent hydrolases"/>
    <property type="match status" value="1"/>
</dbReference>
<sequence>MASALVHGGTLVHGATVVDGTGAPPRAADVLVVDGRITAVEPPGRIPRGTSSYAAVDATGLVVCPGFIDAHSHADTSPLLETDDLSKIRQGVTTEIVGNCGDSPAPGRPYRSFTELFTALDERGYVTNYCPLVGHGSLRLAAMGMRDARATPEDLAVMRELAHEALDAGVFGLSSGLIYPPGAYSDREELASLAGLLPDGRVYATHMRDENERLLSSIEETLDVARRADCRVQVSHLKCGGRDSWGRMPEAVRLLDDARTAGVRVTHDVYPYEAASTHLSACLPPWTHEGGPDALLRRLNDRGELRRIRAAVEAEHSAGWENLVAGAGGYSSIMVSSTRSHAYEGRTLDEIGARLGMTPFDAMVQVLREERLQVTMVGFCMEERDIEVAMTAPGAMVGSDGLPFGTGGRPHPRLFGTFPRVLGRYVRERRTLELADAVRRMTSLPADTFSVPGRGRVAVGAVADLVALDPATVSHPGDYLEPDVAPTGISWVMLAGEVVVSDGRWAGIRRGRRLIPA</sequence>
<gene>
    <name evidence="2" type="ORF">G5C60_37550</name>
</gene>
<proteinExistence type="predicted"/>
<dbReference type="Gene3D" id="3.30.1490.130">
    <property type="entry name" value="D-aminoacylase. Domain 3"/>
    <property type="match status" value="1"/>
</dbReference>
<dbReference type="RefSeq" id="WP_165266306.1">
    <property type="nucleotide sequence ID" value="NZ_JAAKZY010000173.1"/>
</dbReference>
<dbReference type="InterPro" id="IPR050378">
    <property type="entry name" value="Metallo-dep_Hydrolases_sf"/>
</dbReference>
<dbReference type="Proteomes" id="UP000472335">
    <property type="component" value="Unassembled WGS sequence"/>
</dbReference>
<dbReference type="PANTHER" id="PTHR11647">
    <property type="entry name" value="HYDRANTOINASE/DIHYDROPYRIMIDINASE FAMILY MEMBER"/>
    <property type="match status" value="1"/>
</dbReference>
<dbReference type="GO" id="GO:0016811">
    <property type="term" value="F:hydrolase activity, acting on carbon-nitrogen (but not peptide) bonds, in linear amides"/>
    <property type="evidence" value="ECO:0007669"/>
    <property type="project" value="InterPro"/>
</dbReference>
<dbReference type="GO" id="GO:0016812">
    <property type="term" value="F:hydrolase activity, acting on carbon-nitrogen (but not peptide) bonds, in cyclic amides"/>
    <property type="evidence" value="ECO:0007669"/>
    <property type="project" value="TreeGrafter"/>
</dbReference>
<dbReference type="InterPro" id="IPR032466">
    <property type="entry name" value="Metal_Hydrolase"/>
</dbReference>
<evidence type="ECO:0000313" key="3">
    <source>
        <dbReference type="Proteomes" id="UP000472335"/>
    </source>
</evidence>
<organism evidence="2 3">
    <name type="scientific">Streptomyces scabichelini</name>
    <dbReference type="NCBI Taxonomy" id="2711217"/>
    <lineage>
        <taxon>Bacteria</taxon>
        <taxon>Bacillati</taxon>
        <taxon>Actinomycetota</taxon>
        <taxon>Actinomycetes</taxon>
        <taxon>Kitasatosporales</taxon>
        <taxon>Streptomycetaceae</taxon>
        <taxon>Streptomyces</taxon>
    </lineage>
</organism>
<dbReference type="AlphaFoldDB" id="A0A6G4VG79"/>
<dbReference type="GO" id="GO:0005829">
    <property type="term" value="C:cytosol"/>
    <property type="evidence" value="ECO:0007669"/>
    <property type="project" value="TreeGrafter"/>
</dbReference>
<reference evidence="2 3" key="1">
    <citation type="submission" date="2020-02" db="EMBL/GenBank/DDBJ databases">
        <title>Whole-genome analyses of novel actinobacteria.</title>
        <authorList>
            <person name="Sahin N."/>
            <person name="Gencbay T."/>
        </authorList>
    </citation>
    <scope>NUCLEOTIDE SEQUENCE [LARGE SCALE GENOMIC DNA]</scope>
    <source>
        <strain evidence="2 3">HC44</strain>
    </source>
</reference>